<organism evidence="7 8">
    <name type="scientific">Paraburkholderia lacunae</name>
    <dbReference type="NCBI Taxonomy" id="2211104"/>
    <lineage>
        <taxon>Bacteria</taxon>
        <taxon>Pseudomonadati</taxon>
        <taxon>Pseudomonadota</taxon>
        <taxon>Betaproteobacteria</taxon>
        <taxon>Burkholderiales</taxon>
        <taxon>Burkholderiaceae</taxon>
        <taxon>Paraburkholderia</taxon>
    </lineage>
</organism>
<sequence length="226" mass="24298">MKHKIFSLFNAKKPEFRVSNAAEGTDIYLYDTIGGWYGIAVQDVIKELKDAKGAVNLRINSPGGDAFDGRALATAIQQHGNVTAHIDGLAASAATYVALAAKTVNIADGAFMMVHNAWTIAVGNAAELTDTVAMLQKIDASIAGDYMAKTGKSLNEVKAWMDAETWFTAQEAKDVGLVDNIVSSKAAENRWDLGAYRNAPRALTETGTDYAAADRARRARMLERIA</sequence>
<dbReference type="CDD" id="cd07016">
    <property type="entry name" value="S14_ClpP_1"/>
    <property type="match status" value="1"/>
</dbReference>
<proteinExistence type="inferred from homology"/>
<evidence type="ECO:0000256" key="4">
    <source>
        <dbReference type="ARBA" id="ARBA00022801"/>
    </source>
</evidence>
<dbReference type="Pfam" id="PF00574">
    <property type="entry name" value="CLP_protease"/>
    <property type="match status" value="1"/>
</dbReference>
<keyword evidence="3" id="KW-0645">Protease</keyword>
<gene>
    <name evidence="7" type="ORF">DLM46_16565</name>
</gene>
<evidence type="ECO:0000256" key="1">
    <source>
        <dbReference type="ARBA" id="ARBA00007039"/>
    </source>
</evidence>
<comment type="similarity">
    <text evidence="1 6">Belongs to the peptidase S14 family.</text>
</comment>
<dbReference type="PANTHER" id="PTHR10381:SF70">
    <property type="entry name" value="ATP-DEPENDENT CLP PROTEASE PROTEOLYTIC SUBUNIT"/>
    <property type="match status" value="1"/>
</dbReference>
<dbReference type="GO" id="GO:0009368">
    <property type="term" value="C:endopeptidase Clp complex"/>
    <property type="evidence" value="ECO:0007669"/>
    <property type="project" value="TreeGrafter"/>
</dbReference>
<keyword evidence="4" id="KW-0378">Hydrolase</keyword>
<evidence type="ECO:0000313" key="7">
    <source>
        <dbReference type="EMBL" id="RDK01442.1"/>
    </source>
</evidence>
<evidence type="ECO:0000256" key="2">
    <source>
        <dbReference type="ARBA" id="ARBA00022490"/>
    </source>
</evidence>
<dbReference type="GO" id="GO:0004252">
    <property type="term" value="F:serine-type endopeptidase activity"/>
    <property type="evidence" value="ECO:0007669"/>
    <property type="project" value="InterPro"/>
</dbReference>
<dbReference type="GO" id="GO:0004176">
    <property type="term" value="F:ATP-dependent peptidase activity"/>
    <property type="evidence" value="ECO:0007669"/>
    <property type="project" value="InterPro"/>
</dbReference>
<dbReference type="OrthoDB" id="9806592at2"/>
<dbReference type="RefSeq" id="WP_115101844.1">
    <property type="nucleotide sequence ID" value="NZ_QHKS01000010.1"/>
</dbReference>
<dbReference type="InterPro" id="IPR029045">
    <property type="entry name" value="ClpP/crotonase-like_dom_sf"/>
</dbReference>
<dbReference type="GO" id="GO:0006515">
    <property type="term" value="P:protein quality control for misfolded or incompletely synthesized proteins"/>
    <property type="evidence" value="ECO:0007669"/>
    <property type="project" value="TreeGrafter"/>
</dbReference>
<accession>A0A370N772</accession>
<protein>
    <recommendedName>
        <fullName evidence="6">ATP-dependent Clp protease proteolytic subunit</fullName>
    </recommendedName>
</protein>
<evidence type="ECO:0000313" key="8">
    <source>
        <dbReference type="Proteomes" id="UP000254875"/>
    </source>
</evidence>
<reference evidence="8" key="1">
    <citation type="submission" date="2018-05" db="EMBL/GenBank/DDBJ databases">
        <authorList>
            <person name="Feng T."/>
        </authorList>
    </citation>
    <scope>NUCLEOTIDE SEQUENCE [LARGE SCALE GENOMIC DNA]</scope>
    <source>
        <strain evidence="8">S27</strain>
    </source>
</reference>
<keyword evidence="8" id="KW-1185">Reference proteome</keyword>
<dbReference type="GO" id="GO:0051117">
    <property type="term" value="F:ATPase binding"/>
    <property type="evidence" value="ECO:0007669"/>
    <property type="project" value="TreeGrafter"/>
</dbReference>
<dbReference type="InterPro" id="IPR001907">
    <property type="entry name" value="ClpP"/>
</dbReference>
<keyword evidence="2" id="KW-0963">Cytoplasm</keyword>
<dbReference type="InterPro" id="IPR023562">
    <property type="entry name" value="ClpP/TepA"/>
</dbReference>
<dbReference type="Gene3D" id="3.90.226.10">
    <property type="entry name" value="2-enoyl-CoA Hydratase, Chain A, domain 1"/>
    <property type="match status" value="1"/>
</dbReference>
<dbReference type="AlphaFoldDB" id="A0A370N772"/>
<keyword evidence="5" id="KW-0720">Serine protease</keyword>
<evidence type="ECO:0000256" key="3">
    <source>
        <dbReference type="ARBA" id="ARBA00022670"/>
    </source>
</evidence>
<name>A0A370N772_9BURK</name>
<evidence type="ECO:0000256" key="5">
    <source>
        <dbReference type="ARBA" id="ARBA00022825"/>
    </source>
</evidence>
<dbReference type="NCBIfam" id="NF045542">
    <property type="entry name" value="Clp_rel_HeadMat"/>
    <property type="match status" value="1"/>
</dbReference>
<dbReference type="Proteomes" id="UP000254875">
    <property type="component" value="Unassembled WGS sequence"/>
</dbReference>
<dbReference type="PANTHER" id="PTHR10381">
    <property type="entry name" value="ATP-DEPENDENT CLP PROTEASE PROTEOLYTIC SUBUNIT"/>
    <property type="match status" value="1"/>
</dbReference>
<comment type="caution">
    <text evidence="7">The sequence shown here is derived from an EMBL/GenBank/DDBJ whole genome shotgun (WGS) entry which is preliminary data.</text>
</comment>
<evidence type="ECO:0000256" key="6">
    <source>
        <dbReference type="RuleBase" id="RU003567"/>
    </source>
</evidence>
<dbReference type="EMBL" id="QHKS01000010">
    <property type="protein sequence ID" value="RDK01442.1"/>
    <property type="molecule type" value="Genomic_DNA"/>
</dbReference>
<dbReference type="PRINTS" id="PR00127">
    <property type="entry name" value="CLPPROTEASEP"/>
</dbReference>
<dbReference type="SUPFAM" id="SSF52096">
    <property type="entry name" value="ClpP/crotonase"/>
    <property type="match status" value="1"/>
</dbReference>